<sequence length="1588" mass="180640">MVRPCGEVTSKRRSNWGPQIVKRTRARRQSEQGFKKGPYRRCLCWTLRMDDDGDYMSPDESLLHSRSANFTAAGYGSPIEDPNEDYEDDDDDEEEERMKRQRSSSLASTMFVPRNSVCERATQNTIQSETSVELMRNGRKPRAERQFDTPDTFARALSERLTGPWLQHTFKRRECIRYVPVEGCVDRCGCGRSMALHCQLALSRFVVHRGSSDGSSSTPRGPERWSILTHTRTYPTDAFGTISFQGGAHSHKANYLRLAYDSAPEDIMYVFEKIWGLQPPRLIITVHGGMSNFEIQEKLGKQFREGLFKAAKTTGAWIITSGVDSGVVKHVAMALDEAGITARMRSKIVTIGIAPWGALRRKERLVGMGINVNYDAHSFSKRQGLSCLNGHHSYFLLADNGTTGRHGADLKLRTRFEEYLASLKMAHGTRGIPIVCAVLEGGTHTINSVHKYLTNEPRVPVIVCDGSGRASDIISFAARYVDSEGVFPDEIRAQILSLISSVFPASPRSAEQVLDQIAECATQLDLLTIFRYGEEQQREDVDHAILTAILRRQNIALPDKLSFCLAWNRVDVARACFDTSNEHLQTIDLYPAMVEALRLERVDFLECFMEHGVSMKKFLTFARLEHLYNIDDKTSHSIRYLSTNTIIKRKITIPMIGAIVEKLMGGNYRSYYTSRNFRNKYNKSKEKLQKSASGNSLNGNLKKKISSKSKATAVYDGEDSNVFDFPQPFNELMIWSILTRRPEMARLMWLHGEDSMAKSLCAIRLYKSIANLAEREYVEVDTATMLRQHAKTFTDDSIALLDSCYQADDESTLRLLTAELSDWGNHTCLSLAVLANNKKFLAHECCQMLLAEQWHGSLRKKSNSNLRVVAAILLPLTALFLSYKNEEETITPRVRDSPVRSRHHSSESSSDESDATQYSSNNPYRSRQSAQSKASLMNRVVKFISNPFARWTDNTRDGSVNFDSSSNISSTTYSAMVHPQVQMSKLARIRAFYSAPICKFWTWCISFHIWLIASIYTLLIETPTKTTNLELLLLVYITVYGAECLRKFFICDQPTMRDKFNVFFRKYWNILTILAVVTYMIGFAVRCNPQTKAHGRVILCCSNVLWHVKVLDYLSIHPKLGPYITMAGKMVHAMMLMIIILVVPTCAFGVVRQSITFPKHKDFEWILVRNIFYKPYFMLYGEVYAGEIDTCNDEDVNCQVGGFIPPILMTIFLLVANILIINMLIAIFNNIFNTINAQAQEVWLFQQYSQLLEYNETPTLPPPFTFVTHLTQLGILILQRCCRTCKTRSIRGNRRVGILDVSMKLYLSEEEMRMLNDFEEDCIDELTRKRAETFDMSGEERWSAAVRQTDVMSQRVSDLVQENFSLRNRIWDMESRLSDLVKGQQILYERMRSKRSTEEPRPIQHSLSDSTQSLPEKIEQSKDCLRRHYTEYTSITDNIRIIPCALMSKQHPRTSLLKTLHTDATLRKYDEAGVRPIGRRRMNSSSVSIAQDMTEMEKESVRAKEKRHSVDDICLADIVIEGREWEPPTKEQVAAITAHLVSSSAPPYEPMANASSTSSSPLPPHKLSANPLVPSPSSPSFLTLPKQQ</sequence>
<evidence type="ECO:0000256" key="9">
    <source>
        <dbReference type="SAM" id="Phobius"/>
    </source>
</evidence>
<dbReference type="GO" id="GO:0005261">
    <property type="term" value="F:monoatomic cation channel activity"/>
    <property type="evidence" value="ECO:0000318"/>
    <property type="project" value="GO_Central"/>
</dbReference>
<evidence type="ECO:0000313" key="14">
    <source>
        <dbReference type="Proteomes" id="UP000005239"/>
    </source>
</evidence>
<feature type="domain" description="Ion transport" evidence="10">
    <location>
        <begin position="1000"/>
        <end position="1239"/>
    </location>
</feature>
<dbReference type="PANTHER" id="PTHR13800:SF1">
    <property type="entry name" value="TRANSIENT RECEPTOR POTENTIAL CATION CHANNEL TRPM"/>
    <property type="match status" value="1"/>
</dbReference>
<feature type="region of interest" description="Disordered" evidence="8">
    <location>
        <begin position="891"/>
        <end position="930"/>
    </location>
</feature>
<feature type="compositionally biased region" description="Basic and acidic residues" evidence="8">
    <location>
        <begin position="1391"/>
        <end position="1402"/>
    </location>
</feature>
<dbReference type="EnsemblMetazoa" id="PPA01260.1">
    <property type="protein sequence ID" value="PPA01260.1"/>
    <property type="gene ID" value="WBGene00090814"/>
</dbReference>
<keyword evidence="14" id="KW-1185">Reference proteome</keyword>
<evidence type="ECO:0000256" key="2">
    <source>
        <dbReference type="ARBA" id="ARBA00022448"/>
    </source>
</evidence>
<gene>
    <name evidence="13" type="primary">WBGene00090814</name>
</gene>
<dbReference type="OrthoDB" id="301415at2759"/>
<feature type="compositionally biased region" description="Polar residues" evidence="8">
    <location>
        <begin position="915"/>
        <end position="930"/>
    </location>
</feature>
<keyword evidence="5" id="KW-0406">Ion transport</keyword>
<protein>
    <submittedName>
        <fullName evidence="13">Gtl-2</fullName>
    </submittedName>
</protein>
<feature type="transmembrane region" description="Helical" evidence="9">
    <location>
        <begin position="1026"/>
        <end position="1046"/>
    </location>
</feature>
<name>A0A2A6BUT2_PRIPA</name>
<evidence type="ECO:0000256" key="5">
    <source>
        <dbReference type="ARBA" id="ARBA00023065"/>
    </source>
</evidence>
<feature type="transmembrane region" description="Helical" evidence="9">
    <location>
        <begin position="1207"/>
        <end position="1228"/>
    </location>
</feature>
<keyword evidence="3 9" id="KW-0812">Transmembrane</keyword>
<evidence type="ECO:0000259" key="12">
    <source>
        <dbReference type="Pfam" id="PF25508"/>
    </source>
</evidence>
<feature type="region of interest" description="Disordered" evidence="8">
    <location>
        <begin position="73"/>
        <end position="107"/>
    </location>
</feature>
<dbReference type="Pfam" id="PF18139">
    <property type="entry name" value="LSDAT_euk"/>
    <property type="match status" value="1"/>
</dbReference>
<keyword evidence="6 9" id="KW-0472">Membrane</keyword>
<keyword evidence="4 9" id="KW-1133">Transmembrane helix</keyword>
<dbReference type="InterPro" id="IPR041491">
    <property type="entry name" value="TRPM_SLOG"/>
</dbReference>
<dbReference type="Proteomes" id="UP000005239">
    <property type="component" value="Unassembled WGS sequence"/>
</dbReference>
<reference evidence="13" key="2">
    <citation type="submission" date="2022-06" db="UniProtKB">
        <authorList>
            <consortium name="EnsemblMetazoa"/>
        </authorList>
    </citation>
    <scope>IDENTIFICATION</scope>
    <source>
        <strain evidence="13">PS312</strain>
    </source>
</reference>
<evidence type="ECO:0000256" key="6">
    <source>
        <dbReference type="ARBA" id="ARBA00023136"/>
    </source>
</evidence>
<keyword evidence="7" id="KW-0407">Ion channel</keyword>
<feature type="transmembrane region" description="Helical" evidence="9">
    <location>
        <begin position="1000"/>
        <end position="1020"/>
    </location>
</feature>
<evidence type="ECO:0000256" key="1">
    <source>
        <dbReference type="ARBA" id="ARBA00004141"/>
    </source>
</evidence>
<evidence type="ECO:0000313" key="13">
    <source>
        <dbReference type="EnsemblMetazoa" id="PPA01260.1"/>
    </source>
</evidence>
<evidence type="ECO:0000256" key="3">
    <source>
        <dbReference type="ARBA" id="ARBA00022692"/>
    </source>
</evidence>
<feature type="compositionally biased region" description="Low complexity" evidence="8">
    <location>
        <begin position="1578"/>
        <end position="1588"/>
    </location>
</feature>
<dbReference type="PANTHER" id="PTHR13800">
    <property type="entry name" value="TRANSIENT RECEPTOR POTENTIAL CATION CHANNEL, SUBFAMILY M, MEMBER 6"/>
    <property type="match status" value="1"/>
</dbReference>
<dbReference type="GO" id="GO:0030001">
    <property type="term" value="P:metal ion transport"/>
    <property type="evidence" value="ECO:0000318"/>
    <property type="project" value="GO_Central"/>
</dbReference>
<evidence type="ECO:0000259" key="11">
    <source>
        <dbReference type="Pfam" id="PF18139"/>
    </source>
</evidence>
<dbReference type="GO" id="GO:0098655">
    <property type="term" value="P:monoatomic cation transmembrane transport"/>
    <property type="evidence" value="ECO:0000318"/>
    <property type="project" value="GO_Central"/>
</dbReference>
<accession>A0A8R1Y524</accession>
<comment type="subcellular location">
    <subcellularLocation>
        <location evidence="1">Membrane</location>
        <topology evidence="1">Multi-pass membrane protein</topology>
    </subcellularLocation>
</comment>
<dbReference type="Pfam" id="PF25508">
    <property type="entry name" value="TRPM2"/>
    <property type="match status" value="1"/>
</dbReference>
<feature type="transmembrane region" description="Helical" evidence="9">
    <location>
        <begin position="1067"/>
        <end position="1085"/>
    </location>
</feature>
<dbReference type="GO" id="GO:0009925">
    <property type="term" value="C:basal plasma membrane"/>
    <property type="evidence" value="ECO:0007669"/>
    <property type="project" value="EnsemblMetazoa"/>
</dbReference>
<feature type="region of interest" description="Disordered" evidence="8">
    <location>
        <begin position="1391"/>
        <end position="1419"/>
    </location>
</feature>
<dbReference type="InterPro" id="IPR057366">
    <property type="entry name" value="TRPM-like"/>
</dbReference>
<dbReference type="GO" id="GO:0005886">
    <property type="term" value="C:plasma membrane"/>
    <property type="evidence" value="ECO:0000318"/>
    <property type="project" value="GO_Central"/>
</dbReference>
<dbReference type="Pfam" id="PF00520">
    <property type="entry name" value="Ion_trans"/>
    <property type="match status" value="1"/>
</dbReference>
<evidence type="ECO:0000256" key="8">
    <source>
        <dbReference type="SAM" id="MobiDB-lite"/>
    </source>
</evidence>
<dbReference type="InterPro" id="IPR005821">
    <property type="entry name" value="Ion_trans_dom"/>
</dbReference>
<keyword evidence="2" id="KW-0813">Transport</keyword>
<evidence type="ECO:0000256" key="4">
    <source>
        <dbReference type="ARBA" id="ARBA00022989"/>
    </source>
</evidence>
<organism evidence="13 14">
    <name type="scientific">Pristionchus pacificus</name>
    <name type="common">Parasitic nematode worm</name>
    <dbReference type="NCBI Taxonomy" id="54126"/>
    <lineage>
        <taxon>Eukaryota</taxon>
        <taxon>Metazoa</taxon>
        <taxon>Ecdysozoa</taxon>
        <taxon>Nematoda</taxon>
        <taxon>Chromadorea</taxon>
        <taxon>Rhabditida</taxon>
        <taxon>Rhabditina</taxon>
        <taxon>Diplogasteromorpha</taxon>
        <taxon>Diplogasteroidea</taxon>
        <taxon>Neodiplogasteridae</taxon>
        <taxon>Pristionchus</taxon>
    </lineage>
</organism>
<feature type="transmembrane region" description="Helical" evidence="9">
    <location>
        <begin position="1130"/>
        <end position="1151"/>
    </location>
</feature>
<feature type="domain" description="TRPM SLOG" evidence="11">
    <location>
        <begin position="253"/>
        <end position="520"/>
    </location>
</feature>
<accession>A0A2A6BUT2</accession>
<feature type="compositionally biased region" description="Polar residues" evidence="8">
    <location>
        <begin position="1405"/>
        <end position="1414"/>
    </location>
</feature>
<evidence type="ECO:0000259" key="10">
    <source>
        <dbReference type="Pfam" id="PF00520"/>
    </source>
</evidence>
<feature type="region of interest" description="Disordered" evidence="8">
    <location>
        <begin position="1544"/>
        <end position="1588"/>
    </location>
</feature>
<feature type="transmembrane region" description="Helical" evidence="9">
    <location>
        <begin position="866"/>
        <end position="883"/>
    </location>
</feature>
<feature type="compositionally biased region" description="Acidic residues" evidence="8">
    <location>
        <begin position="81"/>
        <end position="95"/>
    </location>
</feature>
<feature type="region of interest" description="Disordered" evidence="8">
    <location>
        <begin position="1"/>
        <end position="34"/>
    </location>
</feature>
<reference evidence="14" key="1">
    <citation type="journal article" date="2008" name="Nat. Genet.">
        <title>The Pristionchus pacificus genome provides a unique perspective on nematode lifestyle and parasitism.</title>
        <authorList>
            <person name="Dieterich C."/>
            <person name="Clifton S.W."/>
            <person name="Schuster L.N."/>
            <person name="Chinwalla A."/>
            <person name="Delehaunty K."/>
            <person name="Dinkelacker I."/>
            <person name="Fulton L."/>
            <person name="Fulton R."/>
            <person name="Godfrey J."/>
            <person name="Minx P."/>
            <person name="Mitreva M."/>
            <person name="Roeseler W."/>
            <person name="Tian H."/>
            <person name="Witte H."/>
            <person name="Yang S.P."/>
            <person name="Wilson R.K."/>
            <person name="Sommer R.J."/>
        </authorList>
    </citation>
    <scope>NUCLEOTIDE SEQUENCE [LARGE SCALE GENOMIC DNA]</scope>
    <source>
        <strain evidence="14">PS312</strain>
    </source>
</reference>
<evidence type="ECO:0000256" key="7">
    <source>
        <dbReference type="ARBA" id="ARBA00023303"/>
    </source>
</evidence>
<proteinExistence type="predicted"/>
<feature type="domain" description="TRPM-like" evidence="12">
    <location>
        <begin position="581"/>
        <end position="843"/>
    </location>
</feature>
<dbReference type="InterPro" id="IPR050927">
    <property type="entry name" value="TRPM"/>
</dbReference>